<accession>A0ABD5XBB5</accession>
<evidence type="ECO:0000313" key="1">
    <source>
        <dbReference type="EMBL" id="MFC7126228.1"/>
    </source>
</evidence>
<evidence type="ECO:0000313" key="2">
    <source>
        <dbReference type="Proteomes" id="UP001596414"/>
    </source>
</evidence>
<dbReference type="EMBL" id="JBHSZQ010000020">
    <property type="protein sequence ID" value="MFC7126228.1"/>
    <property type="molecule type" value="Genomic_DNA"/>
</dbReference>
<dbReference type="RefSeq" id="WP_267635783.1">
    <property type="nucleotide sequence ID" value="NZ_JAODIY010000001.1"/>
</dbReference>
<reference evidence="1 2" key="1">
    <citation type="journal article" date="2014" name="Int. J. Syst. Evol. Microbiol.">
        <title>Complete genome sequence of Corynebacterium casei LMG S-19264T (=DSM 44701T), isolated from a smear-ripened cheese.</title>
        <authorList>
            <consortium name="US DOE Joint Genome Institute (JGI-PGF)"/>
            <person name="Walter F."/>
            <person name="Albersmeier A."/>
            <person name="Kalinowski J."/>
            <person name="Ruckert C."/>
        </authorList>
    </citation>
    <scope>NUCLEOTIDE SEQUENCE [LARGE SCALE GENOMIC DNA]</scope>
    <source>
        <strain evidence="1 2">CGMCC 4.7215</strain>
    </source>
</reference>
<proteinExistence type="predicted"/>
<dbReference type="AlphaFoldDB" id="A0ABD5XBB5"/>
<dbReference type="Proteomes" id="UP001596414">
    <property type="component" value="Unassembled WGS sequence"/>
</dbReference>
<comment type="caution">
    <text evidence="1">The sequence shown here is derived from an EMBL/GenBank/DDBJ whole genome shotgun (WGS) entry which is preliminary data.</text>
</comment>
<sequence length="114" mass="13059">MPDDKPEPPSMLPSTVVEAVDDLNEAELRAIIDYVHDRQEFLHTAVADQIEAAPGEEIIRIEERPGHTKVLKREPCGEKCQDCPHGPYLYHVREEARPDGETHLQWHYLGHSEE</sequence>
<gene>
    <name evidence="1" type="ORF">ACFQJ7_09300</name>
</gene>
<protein>
    <submittedName>
        <fullName evidence="1">Uncharacterized protein</fullName>
    </submittedName>
</protein>
<name>A0ABD5XBB5_9EURY</name>
<organism evidence="1 2">
    <name type="scientific">Halovenus rubra</name>
    <dbReference type="NCBI Taxonomy" id="869890"/>
    <lineage>
        <taxon>Archaea</taxon>
        <taxon>Methanobacteriati</taxon>
        <taxon>Methanobacteriota</taxon>
        <taxon>Stenosarchaea group</taxon>
        <taxon>Halobacteria</taxon>
        <taxon>Halobacteriales</taxon>
        <taxon>Haloarculaceae</taxon>
        <taxon>Halovenus</taxon>
    </lineage>
</organism>